<sequence>MPKILTAQLYSGPPDQCNSSIAATGFRLPESDPYRCPDSVDTFATYKFRNTCNISSLDLHAPFGPLCSDRQSMLTAMASGGRIGFDAPYIPRGCDFRWFTSEEICEIFGRFEKVVIIGDSMLRHVLGSFNIFLRKDMGYGAVTDWNFNMQEREECFCNEQFDVKACSVQGIYKTSDVEAHDPGSISCSNSINVMMEEMVFYSVPEDEISRLRTDLLIHRTSKPVAIVFGHGLWSDLDLSKTIQWLDTLIALINSTIGLEKWKGLFVTPNAAGKEKADEWIVSQGNKALMLYEEAVGIEARKRGLEHLGTWNMSIQARKYDGGFQGSQSRPLQLSNAHHQYNSHIVMACQNSKDEWPLDEKALGTEFVTVQVGKQKKEVAFHKKLLSSRSTAFENHMKVLKEKGKYQFHCEPRFENAFSILVTYLYKGYVPACPVEDGPESSSYGRQMRELYHLAERFEIIDLMDKTMDAIQAHDCQFDRDIYGHMTEVYKNTTRKSSLRFYCALSAAWYLGRPCSPSSQKLKCLEGFKDKADILYDVMKSQLRYESSISNTKSDYRIPSTESGLGPCAFHAHSMGEICQRLALLEPSGSSQDSKPHKQAHTTGIKENLNSRICGTTEESVQGSVSVSRSPEVMDDVNDEDDLLLLTQETTQKMITITDKKKIKKEYDEEENGLDQLSSTIIVDTRARDESPILGSKEDTISVTGKRPLETNDEDSSSRKRSFVIIGANASRDRRSEPTDSTRETPKPGVHAAFGIRKHLTEESSTIIKPRTSMIFNHSNGQITTTRSESNHPTSGSVMSNYGLGVNRSKRNTMKPNVSQGNVINVIIVIILGIETATICNNTCKEQEITFHTKPLTRLSHRFAQFCRRKKQPDGRFTLKCAQNKYYAFTCIALYAYHGKVPTPPKDIDTIYTRRLRWIYYVAEEFALNDLMNKTIDALRFYDLKYKQEIHVHAEEIYKNTSKGSLLRWYSAASAAWSWGRETGPATSSQRDNRKKFISSGRCNPDIFADFHLVDLFHRDHIRGFDTDWRDVQDSGLPVCAFHCHAPGETCHRTGITEPAEVPEHISKTFDSVEDSVLLDRSQIIDAPSDQEMRSNTQQSTPPRSPETNIHQKESLNVLSADAGSNACLLGAGNELIRSGVAQSDGGVNEDPEATIHQAGTAVISTTREREQATIVSSAIPLASIRNPSSTRVVPPENGKINRSHKDYSEISKDGASAEDLYDASDIEMDCKNSRALMKPTRQVVGSATYDEQLADAWRVPLSSLPPKKTRIVPGTVTAAVKSGDSRNFRAKHAVADIHQSPTYNGDIDENKYIKAGTKRKAIANGEEINQGPHSAISKKSRTTHVGTQVATKSSESHKMIGKIQSEIQDSETESSSEEDTSDHSPSEEDDEEDDEEDEDEDEDDEMNDNYSSDEEESSYQDEESMSQARLHHNHDSSDNEVEDQEPGQSFIDSGIHSHTSSKATSTSILIHSQPSFNHQGPSNTRTRAGIAPLRPGYCLIYNYKGRCNKACGLQHLCLKCDLQHSSLHHDKYQPNFRAVNPDSSIETCPDWNAGRCAVRVTNCTLRHICSICKGGHRSIYHEHEGGFPKNEKPRASRTAMESNQFRHEGRLDHHSQAYSPQIPGTMTENWSEPFYSPSHREPLTQKEETSGKDPTLPLPFASCQMWQRGTCIRKKTRCQLAHICERCGQLTHRTAKHDTYMSKTAPRA</sequence>
<evidence type="ECO:0000259" key="2">
    <source>
        <dbReference type="SMART" id="SM00225"/>
    </source>
</evidence>
<evidence type="ECO:0000313" key="3">
    <source>
        <dbReference type="EMBL" id="KAB8298552.1"/>
    </source>
</evidence>
<accession>A0A5N6K6X3</accession>
<dbReference type="SMART" id="SM00225">
    <property type="entry name" value="BTB"/>
    <property type="match status" value="1"/>
</dbReference>
<reference evidence="3 4" key="1">
    <citation type="submission" date="2019-06" db="EMBL/GenBank/DDBJ databases">
        <title>Genome Sequence of the Brown Rot Fungal Pathogen Monilinia laxa.</title>
        <authorList>
            <person name="De Miccolis Angelini R.M."/>
            <person name="Landi L."/>
            <person name="Abate D."/>
            <person name="Pollastro S."/>
            <person name="Romanazzi G."/>
            <person name="Faretra F."/>
        </authorList>
    </citation>
    <scope>NUCLEOTIDE SEQUENCE [LARGE SCALE GENOMIC DNA]</scope>
    <source>
        <strain evidence="3 4">Mlax316</strain>
    </source>
</reference>
<dbReference type="PANTHER" id="PTHR47843">
    <property type="entry name" value="BTB DOMAIN-CONTAINING PROTEIN-RELATED"/>
    <property type="match status" value="1"/>
</dbReference>
<dbReference type="OrthoDB" id="3532955at2759"/>
<dbReference type="InterPro" id="IPR011333">
    <property type="entry name" value="SKP1/BTB/POZ_sf"/>
</dbReference>
<organism evidence="3 4">
    <name type="scientific">Monilinia laxa</name>
    <name type="common">Brown rot fungus</name>
    <name type="synonym">Sclerotinia laxa</name>
    <dbReference type="NCBI Taxonomy" id="61186"/>
    <lineage>
        <taxon>Eukaryota</taxon>
        <taxon>Fungi</taxon>
        <taxon>Dikarya</taxon>
        <taxon>Ascomycota</taxon>
        <taxon>Pezizomycotina</taxon>
        <taxon>Leotiomycetes</taxon>
        <taxon>Helotiales</taxon>
        <taxon>Sclerotiniaceae</taxon>
        <taxon>Monilinia</taxon>
    </lineage>
</organism>
<name>A0A5N6K6X3_MONLA</name>
<feature type="domain" description="BTB" evidence="2">
    <location>
        <begin position="365"/>
        <end position="474"/>
    </location>
</feature>
<feature type="compositionally biased region" description="Low complexity" evidence="1">
    <location>
        <begin position="1456"/>
        <end position="1466"/>
    </location>
</feature>
<dbReference type="EMBL" id="VIGI01000006">
    <property type="protein sequence ID" value="KAB8298552.1"/>
    <property type="molecule type" value="Genomic_DNA"/>
</dbReference>
<protein>
    <recommendedName>
        <fullName evidence="2">BTB domain-containing protein</fullName>
    </recommendedName>
</protein>
<evidence type="ECO:0000256" key="1">
    <source>
        <dbReference type="SAM" id="MobiDB-lite"/>
    </source>
</evidence>
<feature type="region of interest" description="Disordered" evidence="1">
    <location>
        <begin position="1634"/>
        <end position="1654"/>
    </location>
</feature>
<dbReference type="PANTHER" id="PTHR47843:SF7">
    <property type="entry name" value="BTB DOMAIN-CONTAINING PROTEIN"/>
    <property type="match status" value="1"/>
</dbReference>
<feature type="compositionally biased region" description="Acidic residues" evidence="1">
    <location>
        <begin position="1368"/>
        <end position="1380"/>
    </location>
</feature>
<gene>
    <name evidence="3" type="ORF">EYC80_000731</name>
</gene>
<feature type="compositionally biased region" description="Basic and acidic residues" evidence="1">
    <location>
        <begin position="730"/>
        <end position="745"/>
    </location>
</feature>
<feature type="region of interest" description="Disordered" evidence="1">
    <location>
        <begin position="687"/>
        <end position="752"/>
    </location>
</feature>
<feature type="region of interest" description="Disordered" evidence="1">
    <location>
        <begin position="1323"/>
        <end position="1466"/>
    </location>
</feature>
<keyword evidence="4" id="KW-1185">Reference proteome</keyword>
<comment type="caution">
    <text evidence="3">The sequence shown here is derived from an EMBL/GenBank/DDBJ whole genome shotgun (WGS) entry which is preliminary data.</text>
</comment>
<feature type="region of interest" description="Disordered" evidence="1">
    <location>
        <begin position="1084"/>
        <end position="1109"/>
    </location>
</feature>
<feature type="compositionally biased region" description="Acidic residues" evidence="1">
    <location>
        <begin position="1387"/>
        <end position="1424"/>
    </location>
</feature>
<feature type="compositionally biased region" description="Polar residues" evidence="1">
    <location>
        <begin position="1343"/>
        <end position="1353"/>
    </location>
</feature>
<dbReference type="InterPro" id="IPR000210">
    <property type="entry name" value="BTB/POZ_dom"/>
</dbReference>
<feature type="compositionally biased region" description="Basic and acidic residues" evidence="1">
    <location>
        <begin position="1638"/>
        <end position="1651"/>
    </location>
</feature>
<evidence type="ECO:0000313" key="4">
    <source>
        <dbReference type="Proteomes" id="UP000326757"/>
    </source>
</evidence>
<feature type="compositionally biased region" description="Polar residues" evidence="1">
    <location>
        <begin position="1093"/>
        <end position="1108"/>
    </location>
</feature>
<dbReference type="Pfam" id="PF00651">
    <property type="entry name" value="BTB"/>
    <property type="match status" value="1"/>
</dbReference>
<dbReference type="Gene3D" id="3.30.710.10">
    <property type="entry name" value="Potassium Channel Kv1.1, Chain A"/>
    <property type="match status" value="1"/>
</dbReference>
<proteinExistence type="predicted"/>
<dbReference type="Proteomes" id="UP000326757">
    <property type="component" value="Unassembled WGS sequence"/>
</dbReference>
<feature type="compositionally biased region" description="Basic and acidic residues" evidence="1">
    <location>
        <begin position="687"/>
        <end position="699"/>
    </location>
</feature>